<dbReference type="RefSeq" id="WP_324264156.1">
    <property type="nucleotide sequence ID" value="NZ_JAWLNX010000002.1"/>
</dbReference>
<evidence type="ECO:0000259" key="3">
    <source>
        <dbReference type="SMART" id="SM00062"/>
    </source>
</evidence>
<evidence type="ECO:0000313" key="4">
    <source>
        <dbReference type="EMBL" id="MEB3366588.1"/>
    </source>
</evidence>
<protein>
    <submittedName>
        <fullName evidence="4">ABC transporter substrate-binding protein</fullName>
    </submittedName>
</protein>
<reference evidence="4 5" key="1">
    <citation type="submission" date="2023-10" db="EMBL/GenBank/DDBJ databases">
        <title>Saccharopolyspora sp. nov., isolated from mangrove soil.</title>
        <authorList>
            <person name="Lu Y."/>
            <person name="Liu W."/>
        </authorList>
    </citation>
    <scope>NUCLEOTIDE SEQUENCE [LARGE SCALE GENOMIC DNA]</scope>
    <source>
        <strain evidence="4 5">S2-29</strain>
    </source>
</reference>
<proteinExistence type="predicted"/>
<dbReference type="PANTHER" id="PTHR35936">
    <property type="entry name" value="MEMBRANE-BOUND LYTIC MUREIN TRANSGLYCOSYLASE F"/>
    <property type="match status" value="1"/>
</dbReference>
<feature type="chain" id="PRO_5045805037" evidence="2">
    <location>
        <begin position="20"/>
        <end position="286"/>
    </location>
</feature>
<evidence type="ECO:0000256" key="2">
    <source>
        <dbReference type="SAM" id="SignalP"/>
    </source>
</evidence>
<dbReference type="PANTHER" id="PTHR35936:SF17">
    <property type="entry name" value="ARGININE-BINDING EXTRACELLULAR PROTEIN ARTP"/>
    <property type="match status" value="1"/>
</dbReference>
<feature type="domain" description="Solute-binding protein family 3/N-terminal" evidence="3">
    <location>
        <begin position="45"/>
        <end position="270"/>
    </location>
</feature>
<keyword evidence="1 2" id="KW-0732">Signal</keyword>
<gene>
    <name evidence="4" type="ORF">R4I43_04145</name>
</gene>
<name>A0ABU6A546_9PSEU</name>
<feature type="signal peptide" evidence="2">
    <location>
        <begin position="1"/>
        <end position="19"/>
    </location>
</feature>
<dbReference type="Gene3D" id="3.40.190.10">
    <property type="entry name" value="Periplasmic binding protein-like II"/>
    <property type="match status" value="2"/>
</dbReference>
<dbReference type="Proteomes" id="UP001327093">
    <property type="component" value="Unassembled WGS sequence"/>
</dbReference>
<dbReference type="PROSITE" id="PS51257">
    <property type="entry name" value="PROKAR_LIPOPROTEIN"/>
    <property type="match status" value="1"/>
</dbReference>
<dbReference type="Pfam" id="PF00497">
    <property type="entry name" value="SBP_bac_3"/>
    <property type="match status" value="1"/>
</dbReference>
<dbReference type="InterPro" id="IPR001638">
    <property type="entry name" value="Solute-binding_3/MltF_N"/>
</dbReference>
<comment type="caution">
    <text evidence="4">The sequence shown here is derived from an EMBL/GenBank/DDBJ whole genome shotgun (WGS) entry which is preliminary data.</text>
</comment>
<evidence type="ECO:0000313" key="5">
    <source>
        <dbReference type="Proteomes" id="UP001327093"/>
    </source>
</evidence>
<organism evidence="4 5">
    <name type="scientific">Saccharopolyspora mangrovi</name>
    <dbReference type="NCBI Taxonomy" id="3082379"/>
    <lineage>
        <taxon>Bacteria</taxon>
        <taxon>Bacillati</taxon>
        <taxon>Actinomycetota</taxon>
        <taxon>Actinomycetes</taxon>
        <taxon>Pseudonocardiales</taxon>
        <taxon>Pseudonocardiaceae</taxon>
        <taxon>Saccharopolyspora</taxon>
    </lineage>
</organism>
<dbReference type="EMBL" id="JAWLNX010000002">
    <property type="protein sequence ID" value="MEB3366588.1"/>
    <property type="molecule type" value="Genomic_DNA"/>
</dbReference>
<accession>A0ABU6A546</accession>
<dbReference type="SMART" id="SM00062">
    <property type="entry name" value="PBPb"/>
    <property type="match status" value="1"/>
</dbReference>
<evidence type="ECO:0000256" key="1">
    <source>
        <dbReference type="ARBA" id="ARBA00022729"/>
    </source>
</evidence>
<keyword evidence="5" id="KW-1185">Reference proteome</keyword>
<sequence>MRLIAAALSAALLTLGATACGSGSDAAPANCTAKVPDDQLVKPGTLTYATNATLPPMQYVEGDEVVGMRIDLANELAKRLCLRTEVVNVPFDAQVPGVQGHRWDMINTGMFYTPPRAETMNLVPYEVQAVGVAVAAGNPKQIKGREDLSGRTLAVEAPGYEFDTLNMLNEQFTAQGKAPIQLRTFQTNADAFQALSAGQVDGASIVESVMSFYQQGGRFETVVRGLNRAPLALGFAKDRKPVADAVAAELTAMRSDGWMKSLFDEYGVTGFDGELAVTTGPLPVQP</sequence>
<dbReference type="CDD" id="cd01004">
    <property type="entry name" value="PBP2_MidA_like"/>
    <property type="match status" value="1"/>
</dbReference>
<dbReference type="SUPFAM" id="SSF53850">
    <property type="entry name" value="Periplasmic binding protein-like II"/>
    <property type="match status" value="1"/>
</dbReference>